<dbReference type="InterPro" id="IPR016154">
    <property type="entry name" value="Heat_shock_Hsp33_C"/>
</dbReference>
<keyword evidence="2" id="KW-1185">Reference proteome</keyword>
<gene>
    <name evidence="1" type="ORF">GTW51_10765</name>
</gene>
<comment type="caution">
    <text evidence="1">The sequence shown here is derived from an EMBL/GenBank/DDBJ whole genome shotgun (WGS) entry which is preliminary data.</text>
</comment>
<dbReference type="InterPro" id="IPR000397">
    <property type="entry name" value="Heat_shock_Hsp33"/>
</dbReference>
<sequence>MLDSECSCSRERLKEVLSNFSATGIAESIEDGRIAVTCEFCGGT</sequence>
<protein>
    <recommendedName>
        <fullName evidence="3">Hsp33 family molecular chaperone HslO</fullName>
    </recommendedName>
</protein>
<dbReference type="AlphaFoldDB" id="A0A6L9MH49"/>
<dbReference type="GO" id="GO:0051082">
    <property type="term" value="F:unfolded protein binding"/>
    <property type="evidence" value="ECO:0007669"/>
    <property type="project" value="InterPro"/>
</dbReference>
<name>A0A6L9MH49_9HYPH</name>
<evidence type="ECO:0008006" key="3">
    <source>
        <dbReference type="Google" id="ProtNLM"/>
    </source>
</evidence>
<dbReference type="SUPFAM" id="SSF118352">
    <property type="entry name" value="HSP33 redox switch-like"/>
    <property type="match status" value="1"/>
</dbReference>
<dbReference type="Gene3D" id="3.90.1280.10">
    <property type="entry name" value="HSP33 redox switch-like"/>
    <property type="match status" value="1"/>
</dbReference>
<dbReference type="Pfam" id="PF01430">
    <property type="entry name" value="HSP33"/>
    <property type="match status" value="1"/>
</dbReference>
<organism evidence="1 2">
    <name type="scientific">Aurantimonas aggregata</name>
    <dbReference type="NCBI Taxonomy" id="2047720"/>
    <lineage>
        <taxon>Bacteria</taxon>
        <taxon>Pseudomonadati</taxon>
        <taxon>Pseudomonadota</taxon>
        <taxon>Alphaproteobacteria</taxon>
        <taxon>Hyphomicrobiales</taxon>
        <taxon>Aurantimonadaceae</taxon>
        <taxon>Aurantimonas</taxon>
    </lineage>
</organism>
<evidence type="ECO:0000313" key="2">
    <source>
        <dbReference type="Proteomes" id="UP000476332"/>
    </source>
</evidence>
<dbReference type="GO" id="GO:0006457">
    <property type="term" value="P:protein folding"/>
    <property type="evidence" value="ECO:0007669"/>
    <property type="project" value="InterPro"/>
</dbReference>
<dbReference type="Proteomes" id="UP000476332">
    <property type="component" value="Unassembled WGS sequence"/>
</dbReference>
<proteinExistence type="predicted"/>
<dbReference type="GO" id="GO:0005737">
    <property type="term" value="C:cytoplasm"/>
    <property type="evidence" value="ECO:0007669"/>
    <property type="project" value="InterPro"/>
</dbReference>
<evidence type="ECO:0000313" key="1">
    <source>
        <dbReference type="EMBL" id="NDV87183.1"/>
    </source>
</evidence>
<accession>A0A6L9MH49</accession>
<reference evidence="1 2" key="1">
    <citation type="submission" date="2020-01" db="EMBL/GenBank/DDBJ databases">
        <title>Genomes of bacteria type strains.</title>
        <authorList>
            <person name="Chen J."/>
            <person name="Zhu S."/>
            <person name="Chen J."/>
        </authorList>
    </citation>
    <scope>NUCLEOTIDE SEQUENCE [LARGE SCALE GENOMIC DNA]</scope>
    <source>
        <strain evidence="1 2">KCTC 52919</strain>
    </source>
</reference>
<dbReference type="EMBL" id="JAAAMJ010000006">
    <property type="protein sequence ID" value="NDV87183.1"/>
    <property type="molecule type" value="Genomic_DNA"/>
</dbReference>